<dbReference type="InterPro" id="IPR013736">
    <property type="entry name" value="Xaa-Pro_dipept_C"/>
</dbReference>
<dbReference type="SUPFAM" id="SSF49785">
    <property type="entry name" value="Galactose-binding domain-like"/>
    <property type="match status" value="1"/>
</dbReference>
<sequence length="585" mass="65475">MTSGARKAELVVVNMRELWDIPIPMDDGAELRANVYLPPEEGRHPVVMSITAYGKDLPFCQGYADAWNVVIKTSPDAGQNTSAKYFSFEAPDPEKWITHGYAIVIIDTRGTGRTPGVVDALSAREGDDFATAVDWVGEQPWCNGNVGLLGMSYLGFTQWLCASRQPKHLKAILPWQASDDYLRSVGYHGGVPCAFFKSWTTDLVKTVQYGLGTQGMTNKFTGQAVSGDEQLSEEERNANLIDIYPQFMQHPLDDECYVDRRAHWHRIKVPMLSVTSWAALGTHLRGNVEGFMNAASTDKWLCIRQEQGVFATLYNDEGVELQRRFFDHTLKGIGDFAQTQSKVELAVRNPDDQIIEIRKASEWPLPETRWITLYLNPSDSTMGERFPSKETAATYRGFSKGITMLTEPFAHPTEIIGPLAAKLWASASTSDADLFLSVRIFDEKGTEKLFKGVPDPRIPLSQGWLRASKRELDKDRSLPYRPFLTHKSIQPLVPGGVYGLDIEIWPACVALPAGYRLGLTVQGQDFEHDQQPTEWTKTGVMMRGSGNALHNDPEHRPAEVYDNEVTIYSGPDRISSLLVPMIRKK</sequence>
<evidence type="ECO:0000259" key="2">
    <source>
        <dbReference type="SMART" id="SM00939"/>
    </source>
</evidence>
<dbReference type="Pfam" id="PF02129">
    <property type="entry name" value="Peptidase_S15"/>
    <property type="match status" value="1"/>
</dbReference>
<dbReference type="SUPFAM" id="SSF53474">
    <property type="entry name" value="alpha/beta-Hydrolases"/>
    <property type="match status" value="1"/>
</dbReference>
<accession>A0A0D2BGW8</accession>
<dbReference type="PANTHER" id="PTHR43056">
    <property type="entry name" value="PEPTIDASE S9 PROLYL OLIGOPEPTIDASE"/>
    <property type="match status" value="1"/>
</dbReference>
<evidence type="ECO:0000313" key="4">
    <source>
        <dbReference type="Proteomes" id="UP000053342"/>
    </source>
</evidence>
<dbReference type="EMBL" id="KN847349">
    <property type="protein sequence ID" value="KIW36737.1"/>
    <property type="molecule type" value="Genomic_DNA"/>
</dbReference>
<dbReference type="GO" id="GO:0008239">
    <property type="term" value="F:dipeptidyl-peptidase activity"/>
    <property type="evidence" value="ECO:0007669"/>
    <property type="project" value="InterPro"/>
</dbReference>
<dbReference type="InterPro" id="IPR008979">
    <property type="entry name" value="Galactose-bd-like_sf"/>
</dbReference>
<feature type="domain" description="Xaa-Pro dipeptidyl-peptidase C-terminal" evidence="2">
    <location>
        <begin position="323"/>
        <end position="578"/>
    </location>
</feature>
<dbReference type="SMART" id="SM00939">
    <property type="entry name" value="PepX_C"/>
    <property type="match status" value="1"/>
</dbReference>
<dbReference type="RefSeq" id="XP_016256953.1">
    <property type="nucleotide sequence ID" value="XM_016412640.1"/>
</dbReference>
<dbReference type="Gene3D" id="1.10.3020.20">
    <property type="match status" value="1"/>
</dbReference>
<protein>
    <recommendedName>
        <fullName evidence="2">Xaa-Pro dipeptidyl-peptidase C-terminal domain-containing protein</fullName>
    </recommendedName>
</protein>
<dbReference type="VEuPathDB" id="FungiDB:PV06_11033"/>
<organism evidence="3 4">
    <name type="scientific">Exophiala oligosperma</name>
    <dbReference type="NCBI Taxonomy" id="215243"/>
    <lineage>
        <taxon>Eukaryota</taxon>
        <taxon>Fungi</taxon>
        <taxon>Dikarya</taxon>
        <taxon>Ascomycota</taxon>
        <taxon>Pezizomycotina</taxon>
        <taxon>Eurotiomycetes</taxon>
        <taxon>Chaetothyriomycetidae</taxon>
        <taxon>Chaetothyriales</taxon>
        <taxon>Herpotrichiellaceae</taxon>
        <taxon>Exophiala</taxon>
    </lineage>
</organism>
<keyword evidence="1" id="KW-0378">Hydrolase</keyword>
<dbReference type="Gene3D" id="2.60.120.260">
    <property type="entry name" value="Galactose-binding domain-like"/>
    <property type="match status" value="1"/>
</dbReference>
<evidence type="ECO:0000256" key="1">
    <source>
        <dbReference type="ARBA" id="ARBA00022801"/>
    </source>
</evidence>
<proteinExistence type="predicted"/>
<dbReference type="InterPro" id="IPR005674">
    <property type="entry name" value="CocE/Ser_esterase"/>
</dbReference>
<gene>
    <name evidence="3" type="ORF">PV06_11033</name>
</gene>
<dbReference type="NCBIfam" id="TIGR00976">
    <property type="entry name" value="CocE_NonD"/>
    <property type="match status" value="1"/>
</dbReference>
<evidence type="ECO:0000313" key="3">
    <source>
        <dbReference type="EMBL" id="KIW36737.1"/>
    </source>
</evidence>
<dbReference type="STRING" id="215243.A0A0D2BGW8"/>
<dbReference type="AlphaFoldDB" id="A0A0D2BGW8"/>
<dbReference type="GeneID" id="27363107"/>
<dbReference type="InterPro" id="IPR000383">
    <property type="entry name" value="Xaa-Pro-like_dom"/>
</dbReference>
<dbReference type="Pfam" id="PF08530">
    <property type="entry name" value="PepX_C"/>
    <property type="match status" value="1"/>
</dbReference>
<dbReference type="InterPro" id="IPR029058">
    <property type="entry name" value="AB_hydrolase_fold"/>
</dbReference>
<reference evidence="3 4" key="1">
    <citation type="submission" date="2015-01" db="EMBL/GenBank/DDBJ databases">
        <title>The Genome Sequence of Exophiala oligosperma CBS72588.</title>
        <authorList>
            <consortium name="The Broad Institute Genomics Platform"/>
            <person name="Cuomo C."/>
            <person name="de Hoog S."/>
            <person name="Gorbushina A."/>
            <person name="Stielow B."/>
            <person name="Teixiera M."/>
            <person name="Abouelleil A."/>
            <person name="Chapman S.B."/>
            <person name="Priest M."/>
            <person name="Young S.K."/>
            <person name="Wortman J."/>
            <person name="Nusbaum C."/>
            <person name="Birren B."/>
        </authorList>
    </citation>
    <scope>NUCLEOTIDE SEQUENCE [LARGE SCALE GENOMIC DNA]</scope>
    <source>
        <strain evidence="3 4">CBS 72588</strain>
    </source>
</reference>
<name>A0A0D2BGW8_9EURO</name>
<keyword evidence="4" id="KW-1185">Reference proteome</keyword>
<dbReference type="OrthoDB" id="416441at2759"/>
<dbReference type="Proteomes" id="UP000053342">
    <property type="component" value="Unassembled WGS sequence"/>
</dbReference>
<dbReference type="PANTHER" id="PTHR43056:SF10">
    <property type="entry name" value="COCE_NOND FAMILY, PUTATIVE (AFU_ORTHOLOGUE AFUA_7G00600)-RELATED"/>
    <property type="match status" value="1"/>
</dbReference>
<dbReference type="Gene3D" id="3.40.50.1820">
    <property type="entry name" value="alpha/beta hydrolase"/>
    <property type="match status" value="1"/>
</dbReference>
<dbReference type="HOGENOM" id="CLU_015590_2_1_1"/>
<dbReference type="InterPro" id="IPR050585">
    <property type="entry name" value="Xaa-Pro_dipeptidyl-ppase/CocE"/>
</dbReference>